<dbReference type="InterPro" id="IPR036236">
    <property type="entry name" value="Znf_C2H2_sf"/>
</dbReference>
<feature type="domain" description="C2H2-type" evidence="11">
    <location>
        <begin position="969"/>
        <end position="997"/>
    </location>
</feature>
<dbReference type="FunFam" id="3.30.160.60:FF:000100">
    <property type="entry name" value="Zinc finger 45-like"/>
    <property type="match status" value="1"/>
</dbReference>
<evidence type="ECO:0000256" key="3">
    <source>
        <dbReference type="ARBA" id="ARBA00022737"/>
    </source>
</evidence>
<dbReference type="GO" id="GO:0005634">
    <property type="term" value="C:nucleus"/>
    <property type="evidence" value="ECO:0007669"/>
    <property type="project" value="UniProtKB-SubCell"/>
</dbReference>
<comment type="subcellular location">
    <subcellularLocation>
        <location evidence="1">Nucleus</location>
    </subcellularLocation>
</comment>
<feature type="domain" description="C2H2-type" evidence="11">
    <location>
        <begin position="1112"/>
        <end position="1138"/>
    </location>
</feature>
<keyword evidence="13" id="KW-1185">Reference proteome</keyword>
<feature type="compositionally biased region" description="Low complexity" evidence="10">
    <location>
        <begin position="364"/>
        <end position="374"/>
    </location>
</feature>
<evidence type="ECO:0000256" key="4">
    <source>
        <dbReference type="ARBA" id="ARBA00022771"/>
    </source>
</evidence>
<dbReference type="PANTHER" id="PTHR47772">
    <property type="entry name" value="ZINC FINGER PROTEIN 200"/>
    <property type="match status" value="1"/>
</dbReference>
<dbReference type="SUPFAM" id="SSF47954">
    <property type="entry name" value="Cyclin-like"/>
    <property type="match status" value="2"/>
</dbReference>
<gene>
    <name evidence="12" type="primary">FAM58A</name>
    <name evidence="12" type="ORF">E2C01_016715</name>
</gene>
<evidence type="ECO:0000256" key="1">
    <source>
        <dbReference type="ARBA" id="ARBA00004123"/>
    </source>
</evidence>
<keyword evidence="3" id="KW-0677">Repeat</keyword>
<dbReference type="PROSITE" id="PS50157">
    <property type="entry name" value="ZINC_FINGER_C2H2_2"/>
    <property type="match status" value="9"/>
</dbReference>
<feature type="region of interest" description="Disordered" evidence="10">
    <location>
        <begin position="281"/>
        <end position="307"/>
    </location>
</feature>
<evidence type="ECO:0000256" key="10">
    <source>
        <dbReference type="SAM" id="MobiDB-lite"/>
    </source>
</evidence>
<feature type="domain" description="C2H2-type" evidence="11">
    <location>
        <begin position="941"/>
        <end position="968"/>
    </location>
</feature>
<dbReference type="InterPro" id="IPR048053">
    <property type="entry name" value="Cyclin-Q_second_cyclin_box"/>
</dbReference>
<evidence type="ECO:0000256" key="8">
    <source>
        <dbReference type="ARBA" id="ARBA00023242"/>
    </source>
</evidence>
<sequence length="1168" mass="130114">MKLKANVLTIATAATYYHKFFSVTTLEEYDPYLIGSTCIYLASKVEDDDIKIRDIINVGISCVRRGEPPLALDPYFSMRDSLIQAELLLMRVLGFKMKVDLPHKYLLHYLLSLKEWLGPDTFDSFPVVHLVWTLLQDIYHSSLVLTYSPQLIAATIINIALQVYGVVVPGDDEINDRSWFTVLHPDCTVRSVWDLTTKILQVYKEEQDLVMVGGSMGSLGCPLCCRQHFESVGTLRDHLIYYIYRPLQCGVCCLHLAGVQEFTHHLTCHMGDELPAAAKLSSSKPSLPVGESNCQDSPLSAATGGQDGVGTDYDAGIGTTHLSDDYNYMKGSDAANQLLKLREWRLEKLGKTFSRHRASFGKSPGLLELSPSSGRLHRSSPPASVRDLNHDRRPSSQNSSYVARSDVLLLNKDIDSVERCDSSATPLSIYGNVGSAEISDHSVCPESVGKEMTEEAGFCSPAQPVSASHEVHSHPLENTTHCTMKQMDFAASLIEEMPNPSIISEGDNLPSNKNIQGYGLSESNMFCDVDVSHQSRSALSPSLYVPTSQEITSSNLQSSGNEFETIQGYDICGTNFTEPLDQANDIDNDMANADQYEGNRFPVLETMNSPDLRGGACPQYHELQPVSHSRQQKYSETASGLSDIWTPCPDSGNSAVCNPSETLNISQLKTKDSCSLTNSQLSSLEDNFNNKTTICSYLPTSIDEGHIHPEVMNTGKEMTKTINSDDTKLSQSDSMKGASSHFSGVECNTALSSSAYEAQGILESECEEPYSSLVNTKPYLHKKFHHDQERKVLPSAGVDPVADVSQYINSLQSVLVRKLNGTLSTSIPMTSSICSTSVIKPEKELNQVNLEEHSPQAKEHICEVCHKVLKNQSSLQLHSKEHEKEEDQCGKGLYRKCPKDPCESKQGKKEKFQCDICSKVFPKAFSISRHMKEVHAVKKSFSCVQCSKAFSSKRHLEEHSRIHKGEKTHKCSQCDHQCHTASGLRTHIQEIHSSASEQRSHCCKVCGEKFAKIYGLKRHTQRKHAEQQLACNVCSKMFACKEDLNKHTKSHLSAGTLKCDSCQKTFTTSWALQRHSTKHQSLHFKCNLCNFKFTRKDSLVSHLKVHSQKKSFVCYCGKRFVKKSQLKAHQVKHSDISRYTCTVCKHSFKFKVSLKNHSCKTKTVQTNK</sequence>
<keyword evidence="6" id="KW-0805">Transcription regulation</keyword>
<protein>
    <submittedName>
        <fullName evidence="12">Cyclin-related protein FAM58A</fullName>
    </submittedName>
</protein>
<evidence type="ECO:0000256" key="6">
    <source>
        <dbReference type="ARBA" id="ARBA00023015"/>
    </source>
</evidence>
<dbReference type="InterPro" id="IPR048055">
    <property type="entry name" value="Cyclin-Q_first_cyclin_box"/>
</dbReference>
<dbReference type="InterPro" id="IPR050636">
    <property type="entry name" value="C2H2-ZF_domain-containing"/>
</dbReference>
<keyword evidence="4 9" id="KW-0863">Zinc-finger</keyword>
<evidence type="ECO:0000256" key="2">
    <source>
        <dbReference type="ARBA" id="ARBA00022723"/>
    </source>
</evidence>
<feature type="domain" description="C2H2-type" evidence="11">
    <location>
        <begin position="1057"/>
        <end position="1079"/>
    </location>
</feature>
<evidence type="ECO:0000313" key="13">
    <source>
        <dbReference type="Proteomes" id="UP000324222"/>
    </source>
</evidence>
<dbReference type="Gene3D" id="3.30.160.60">
    <property type="entry name" value="Classic Zinc Finger"/>
    <property type="match status" value="6"/>
</dbReference>
<evidence type="ECO:0000256" key="9">
    <source>
        <dbReference type="PROSITE-ProRule" id="PRU00042"/>
    </source>
</evidence>
<feature type="region of interest" description="Disordered" evidence="10">
    <location>
        <begin position="364"/>
        <end position="400"/>
    </location>
</feature>
<dbReference type="GO" id="GO:0008270">
    <property type="term" value="F:zinc ion binding"/>
    <property type="evidence" value="ECO:0007669"/>
    <property type="project" value="UniProtKB-KW"/>
</dbReference>
<dbReference type="InterPro" id="IPR013087">
    <property type="entry name" value="Znf_C2H2_type"/>
</dbReference>
<dbReference type="PANTHER" id="PTHR47772:SF13">
    <property type="entry name" value="GASTRULA ZINC FINGER PROTEIN XLCGF49.1-LIKE-RELATED"/>
    <property type="match status" value="1"/>
</dbReference>
<dbReference type="Pfam" id="PF00134">
    <property type="entry name" value="Cyclin_N"/>
    <property type="match status" value="1"/>
</dbReference>
<dbReference type="CDD" id="cd20534">
    <property type="entry name" value="CYCLIN_CCNM_CCNQ_rpt1"/>
    <property type="match status" value="1"/>
</dbReference>
<dbReference type="OrthoDB" id="79090at2759"/>
<feature type="domain" description="C2H2-type" evidence="11">
    <location>
        <begin position="1084"/>
        <end position="1111"/>
    </location>
</feature>
<reference evidence="12 13" key="1">
    <citation type="submission" date="2019-05" db="EMBL/GenBank/DDBJ databases">
        <title>Another draft genome of Portunus trituberculatus and its Hox gene families provides insights of decapod evolution.</title>
        <authorList>
            <person name="Jeong J.-H."/>
            <person name="Song I."/>
            <person name="Kim S."/>
            <person name="Choi T."/>
            <person name="Kim D."/>
            <person name="Ryu S."/>
            <person name="Kim W."/>
        </authorList>
    </citation>
    <scope>NUCLEOTIDE SEQUENCE [LARGE SCALE GENOMIC DNA]</scope>
    <source>
        <tissue evidence="12">Muscle</tissue>
    </source>
</reference>
<dbReference type="SUPFAM" id="SSF57667">
    <property type="entry name" value="beta-beta-alpha zinc fingers"/>
    <property type="match status" value="4"/>
</dbReference>
<feature type="domain" description="C2H2-type" evidence="11">
    <location>
        <begin position="1029"/>
        <end position="1056"/>
    </location>
</feature>
<feature type="domain" description="C2H2-type" evidence="11">
    <location>
        <begin position="860"/>
        <end position="887"/>
    </location>
</feature>
<dbReference type="CDD" id="cd20535">
    <property type="entry name" value="CYCLIN_CCNM_CCNQ_rpt2"/>
    <property type="match status" value="1"/>
</dbReference>
<keyword evidence="7" id="KW-0804">Transcription</keyword>
<feature type="domain" description="C2H2-type" evidence="11">
    <location>
        <begin position="1001"/>
        <end position="1029"/>
    </location>
</feature>
<name>A0A5B7DQY9_PORTR</name>
<keyword evidence="5" id="KW-0862">Zinc</keyword>
<dbReference type="InterPro" id="IPR036915">
    <property type="entry name" value="Cyclin-like_sf"/>
</dbReference>
<dbReference type="Gene3D" id="1.10.472.10">
    <property type="entry name" value="Cyclin-like"/>
    <property type="match status" value="2"/>
</dbReference>
<dbReference type="Pfam" id="PF00096">
    <property type="entry name" value="zf-C2H2"/>
    <property type="match status" value="5"/>
</dbReference>
<dbReference type="EMBL" id="VSRR010001236">
    <property type="protein sequence ID" value="MPC23655.1"/>
    <property type="molecule type" value="Genomic_DNA"/>
</dbReference>
<evidence type="ECO:0000256" key="5">
    <source>
        <dbReference type="ARBA" id="ARBA00022833"/>
    </source>
</evidence>
<evidence type="ECO:0000259" key="11">
    <source>
        <dbReference type="PROSITE" id="PS50157"/>
    </source>
</evidence>
<dbReference type="AlphaFoldDB" id="A0A5B7DQY9"/>
<keyword evidence="2" id="KW-0479">Metal-binding</keyword>
<organism evidence="12 13">
    <name type="scientific">Portunus trituberculatus</name>
    <name type="common">Swimming crab</name>
    <name type="synonym">Neptunus trituberculatus</name>
    <dbReference type="NCBI Taxonomy" id="210409"/>
    <lineage>
        <taxon>Eukaryota</taxon>
        <taxon>Metazoa</taxon>
        <taxon>Ecdysozoa</taxon>
        <taxon>Arthropoda</taxon>
        <taxon>Crustacea</taxon>
        <taxon>Multicrustacea</taxon>
        <taxon>Malacostraca</taxon>
        <taxon>Eumalacostraca</taxon>
        <taxon>Eucarida</taxon>
        <taxon>Decapoda</taxon>
        <taxon>Pleocyemata</taxon>
        <taxon>Brachyura</taxon>
        <taxon>Eubrachyura</taxon>
        <taxon>Portunoidea</taxon>
        <taxon>Portunidae</taxon>
        <taxon>Portuninae</taxon>
        <taxon>Portunus</taxon>
    </lineage>
</organism>
<accession>A0A5B7DQY9</accession>
<dbReference type="InterPro" id="IPR006671">
    <property type="entry name" value="Cyclin_N"/>
</dbReference>
<comment type="caution">
    <text evidence="12">The sequence shown here is derived from an EMBL/GenBank/DDBJ whole genome shotgun (WGS) entry which is preliminary data.</text>
</comment>
<proteinExistence type="predicted"/>
<evidence type="ECO:0000313" key="12">
    <source>
        <dbReference type="EMBL" id="MPC23655.1"/>
    </source>
</evidence>
<evidence type="ECO:0000256" key="7">
    <source>
        <dbReference type="ARBA" id="ARBA00023163"/>
    </source>
</evidence>
<feature type="domain" description="C2H2-type" evidence="11">
    <location>
        <begin position="912"/>
        <end position="940"/>
    </location>
</feature>
<dbReference type="Proteomes" id="UP000324222">
    <property type="component" value="Unassembled WGS sequence"/>
</dbReference>
<dbReference type="SMART" id="SM00355">
    <property type="entry name" value="ZnF_C2H2"/>
    <property type="match status" value="11"/>
</dbReference>
<keyword evidence="8" id="KW-0539">Nucleus</keyword>
<dbReference type="PROSITE" id="PS00028">
    <property type="entry name" value="ZINC_FINGER_C2H2_1"/>
    <property type="match status" value="7"/>
</dbReference>